<dbReference type="HOGENOM" id="CLU_654820_0_0_1"/>
<reference evidence="1" key="1">
    <citation type="submission" date="2013-07" db="EMBL/GenBank/DDBJ databases">
        <title>The genome of an arbuscular mycorrhizal fungus provides insights into the evolution of the oldest plant symbiosis.</title>
        <authorList>
            <consortium name="DOE Joint Genome Institute"/>
            <person name="Tisserant E."/>
            <person name="Malbreil M."/>
            <person name="Kuo A."/>
            <person name="Kohler A."/>
            <person name="Symeonidi A."/>
            <person name="Balestrini R."/>
            <person name="Charron P."/>
            <person name="Duensing N."/>
            <person name="Frei-dit-Frey N."/>
            <person name="Gianinazzi-Pearson V."/>
            <person name="Gilbert B."/>
            <person name="Handa Y."/>
            <person name="Hijri M."/>
            <person name="Kaul R."/>
            <person name="Kawaguchi M."/>
            <person name="Krajinski F."/>
            <person name="Lammers P."/>
            <person name="Lapierre D."/>
            <person name="Masclaux F.G."/>
            <person name="Murat C."/>
            <person name="Morin E."/>
            <person name="Ndikumana S."/>
            <person name="Pagni M."/>
            <person name="Petitpierre D."/>
            <person name="Requena N."/>
            <person name="Rosikiewicz P."/>
            <person name="Riley R."/>
            <person name="Saito K."/>
            <person name="San Clemente H."/>
            <person name="Shapiro H."/>
            <person name="van Tuinen D."/>
            <person name="Becard G."/>
            <person name="Bonfante P."/>
            <person name="Paszkowski U."/>
            <person name="Shachar-Hill Y."/>
            <person name="Young J.P."/>
            <person name="Sanders I.R."/>
            <person name="Henrissat B."/>
            <person name="Rensing S.A."/>
            <person name="Grigoriev I.V."/>
            <person name="Corradi N."/>
            <person name="Roux C."/>
            <person name="Martin F."/>
        </authorList>
    </citation>
    <scope>NUCLEOTIDE SEQUENCE</scope>
    <source>
        <strain evidence="1">DAOM 197198</strain>
    </source>
</reference>
<feature type="non-terminal residue" evidence="1">
    <location>
        <position position="420"/>
    </location>
</feature>
<organism evidence="1">
    <name type="scientific">Rhizophagus irregularis (strain DAOM 181602 / DAOM 197198 / MUCL 43194)</name>
    <name type="common">Arbuscular mycorrhizal fungus</name>
    <name type="synonym">Glomus intraradices</name>
    <dbReference type="NCBI Taxonomy" id="747089"/>
    <lineage>
        <taxon>Eukaryota</taxon>
        <taxon>Fungi</taxon>
        <taxon>Fungi incertae sedis</taxon>
        <taxon>Mucoromycota</taxon>
        <taxon>Glomeromycotina</taxon>
        <taxon>Glomeromycetes</taxon>
        <taxon>Glomerales</taxon>
        <taxon>Glomeraceae</taxon>
        <taxon>Rhizophagus</taxon>
    </lineage>
</organism>
<sequence length="420" mass="49255">MSDKDLDSFDWNLNSLDLNSDHENGSCYEFEVKSSQEEKDDFEINLGFKMDLPNEIRTEIKNTIQYDVPLYPIDIKRLTKRTFYKSVVESATNISFITRKMAISSDIESLSCSTFTFSTELRWKKSYSIFETYVDNDNAANNNISEEDKPGKISDEKNIDNALQELYCMFVDKETDTHKLVEKYVKRSQQALTGANTTFNRIEQQAKIFTQTKNDSDFVQEYLTKPFFGKKNNFNQKVLEVFLNEYQNWKKESFPNTVEEMVPEFSFNKEEMEKIREKFSQEKKDIENREFEKIRSKLEKNYNNGPLRVNVLEIINEAGKYTQFEKYIQNGQKIEIMGEKFNIIKVISDTELKVAGNFKSTSRVGEQSCEKLNHLVGTSFNESAMRCTEGVWMSLVNTKEYIYVTLNFENFKHQEISPQE</sequence>
<accession>U9U3G7</accession>
<protein>
    <submittedName>
        <fullName evidence="1">Uncharacterized protein</fullName>
    </submittedName>
</protein>
<evidence type="ECO:0000313" key="1">
    <source>
        <dbReference type="EMBL" id="ESA14944.1"/>
    </source>
</evidence>
<dbReference type="EMBL" id="KI282429">
    <property type="protein sequence ID" value="ESA14944.1"/>
    <property type="molecule type" value="Genomic_DNA"/>
</dbReference>
<dbReference type="AlphaFoldDB" id="U9U3G7"/>
<proteinExistence type="predicted"/>
<gene>
    <name evidence="1" type="ORF">GLOINDRAFT_322456</name>
</gene>
<name>U9U3G7_RHIID</name>